<evidence type="ECO:0000313" key="2">
    <source>
        <dbReference type="WBParaSite" id="PS1159_v2.g10485.t1"/>
    </source>
</evidence>
<accession>A0AC35EST4</accession>
<evidence type="ECO:0000313" key="1">
    <source>
        <dbReference type="Proteomes" id="UP000887580"/>
    </source>
</evidence>
<sequence>MVNETFGEFLKNPNFLALDVFTCCRIPDNFDIEAFYAFMESNKHTKINLKFAGNISVALQNRLKQIVDEILSTQNHGYKPPFISFSGLAQQKLDAIRDLSFSA</sequence>
<name>A0AC35EST4_9BILA</name>
<organism evidence="1 2">
    <name type="scientific">Panagrolaimus sp. PS1159</name>
    <dbReference type="NCBI Taxonomy" id="55785"/>
    <lineage>
        <taxon>Eukaryota</taxon>
        <taxon>Metazoa</taxon>
        <taxon>Ecdysozoa</taxon>
        <taxon>Nematoda</taxon>
        <taxon>Chromadorea</taxon>
        <taxon>Rhabditida</taxon>
        <taxon>Tylenchina</taxon>
        <taxon>Panagrolaimomorpha</taxon>
        <taxon>Panagrolaimoidea</taxon>
        <taxon>Panagrolaimidae</taxon>
        <taxon>Panagrolaimus</taxon>
    </lineage>
</organism>
<proteinExistence type="predicted"/>
<dbReference type="WBParaSite" id="PS1159_v2.g10485.t1">
    <property type="protein sequence ID" value="PS1159_v2.g10485.t1"/>
    <property type="gene ID" value="PS1159_v2.g10485"/>
</dbReference>
<reference evidence="2" key="1">
    <citation type="submission" date="2022-11" db="UniProtKB">
        <authorList>
            <consortium name="WormBaseParasite"/>
        </authorList>
    </citation>
    <scope>IDENTIFICATION</scope>
</reference>
<dbReference type="Proteomes" id="UP000887580">
    <property type="component" value="Unplaced"/>
</dbReference>
<protein>
    <submittedName>
        <fullName evidence="2">Uncharacterized protein</fullName>
    </submittedName>
</protein>